<feature type="compositionally biased region" description="Acidic residues" evidence="1">
    <location>
        <begin position="63"/>
        <end position="76"/>
    </location>
</feature>
<organism evidence="2 3">
    <name type="scientific">Pleurodeles waltl</name>
    <name type="common">Iberian ribbed newt</name>
    <dbReference type="NCBI Taxonomy" id="8319"/>
    <lineage>
        <taxon>Eukaryota</taxon>
        <taxon>Metazoa</taxon>
        <taxon>Chordata</taxon>
        <taxon>Craniata</taxon>
        <taxon>Vertebrata</taxon>
        <taxon>Euteleostomi</taxon>
        <taxon>Amphibia</taxon>
        <taxon>Batrachia</taxon>
        <taxon>Caudata</taxon>
        <taxon>Salamandroidea</taxon>
        <taxon>Salamandridae</taxon>
        <taxon>Pleurodelinae</taxon>
        <taxon>Pleurodeles</taxon>
    </lineage>
</organism>
<gene>
    <name evidence="2" type="ORF">NDU88_004968</name>
</gene>
<evidence type="ECO:0000256" key="1">
    <source>
        <dbReference type="SAM" id="MobiDB-lite"/>
    </source>
</evidence>
<reference evidence="2" key="1">
    <citation type="journal article" date="2022" name="bioRxiv">
        <title>Sequencing and chromosome-scale assembly of the giantPleurodeles waltlgenome.</title>
        <authorList>
            <person name="Brown T."/>
            <person name="Elewa A."/>
            <person name="Iarovenko S."/>
            <person name="Subramanian E."/>
            <person name="Araus A.J."/>
            <person name="Petzold A."/>
            <person name="Susuki M."/>
            <person name="Suzuki K.-i.T."/>
            <person name="Hayashi T."/>
            <person name="Toyoda A."/>
            <person name="Oliveira C."/>
            <person name="Osipova E."/>
            <person name="Leigh N.D."/>
            <person name="Simon A."/>
            <person name="Yun M.H."/>
        </authorList>
    </citation>
    <scope>NUCLEOTIDE SEQUENCE</scope>
    <source>
        <strain evidence="2">20211129_DDA</strain>
        <tissue evidence="2">Liver</tissue>
    </source>
</reference>
<dbReference type="Proteomes" id="UP001066276">
    <property type="component" value="Chromosome 12"/>
</dbReference>
<evidence type="ECO:0000313" key="2">
    <source>
        <dbReference type="EMBL" id="KAJ1084822.1"/>
    </source>
</evidence>
<feature type="region of interest" description="Disordered" evidence="1">
    <location>
        <begin position="28"/>
        <end position="94"/>
    </location>
</feature>
<dbReference type="AlphaFoldDB" id="A0AAV7KZU8"/>
<dbReference type="EMBL" id="JANPWB010000016">
    <property type="protein sequence ID" value="KAJ1084822.1"/>
    <property type="molecule type" value="Genomic_DNA"/>
</dbReference>
<evidence type="ECO:0000313" key="3">
    <source>
        <dbReference type="Proteomes" id="UP001066276"/>
    </source>
</evidence>
<proteinExistence type="predicted"/>
<name>A0AAV7KZU8_PLEWA</name>
<comment type="caution">
    <text evidence="2">The sequence shown here is derived from an EMBL/GenBank/DDBJ whole genome shotgun (WGS) entry which is preliminary data.</text>
</comment>
<feature type="compositionally biased region" description="Basic and acidic residues" evidence="1">
    <location>
        <begin position="37"/>
        <end position="62"/>
    </location>
</feature>
<keyword evidence="3" id="KW-1185">Reference proteome</keyword>
<accession>A0AAV7KZU8</accession>
<protein>
    <submittedName>
        <fullName evidence="2">Uncharacterized protein</fullName>
    </submittedName>
</protein>
<sequence>MKLRKHYAGQLEGFDRLTKAFHKSARALKRPPFREGLLPRETGEEAHHIWDPDVGSPKRIEGDTEGDSSSGEEQESDLPWHPVPTMPDQQEAGIPVQICFIPRVSTIRDPRNSDKNRGLLSMLPARYDNLLIRRFGPA</sequence>